<feature type="region of interest" description="Disordered" evidence="1">
    <location>
        <begin position="50"/>
        <end position="97"/>
    </location>
</feature>
<sequence>MSAALHASAHVARITSGREACCCCSLSAAPAACSSRAAWAPHHRPRRAASSSCMTSAAQSATSSSSGGARSSRQRRRPAAPPRAAAEAEAPGGALVPDRQGYRSFLAEGCEFLVAETADGRLDLADMYVTTDAPTRVGFVVGENPWADEDDEQPGSAGVIDVSPEQSYRRPEGLDGLQPPAPREYHAVPWTSYWAGDTVKEKAAKAWVWRYYLVPVASRQPQLQLDFDGELFVLDARSAAVRRCEVHRLAPPDTPQHELRLRIRDEVVTIDTGASVPDWEDVVKARKSGTPSLSKLEQQRVQEYLTALEQALQMGTIDEAEFEEAYDVHWLAATVAGSAGVEALGEGYAAVEQAGELEAVSPEFEPEADIMGGWDEDSYRDLIQDQDDELMEDMDFEDDFDSPAADY</sequence>
<organism evidence="2 3">
    <name type="scientific">Chlorella sorokiniana</name>
    <name type="common">Freshwater green alga</name>
    <dbReference type="NCBI Taxonomy" id="3076"/>
    <lineage>
        <taxon>Eukaryota</taxon>
        <taxon>Viridiplantae</taxon>
        <taxon>Chlorophyta</taxon>
        <taxon>core chlorophytes</taxon>
        <taxon>Trebouxiophyceae</taxon>
        <taxon>Chlorellales</taxon>
        <taxon>Chlorellaceae</taxon>
        <taxon>Chlorella clade</taxon>
        <taxon>Chlorella</taxon>
    </lineage>
</organism>
<evidence type="ECO:0000313" key="2">
    <source>
        <dbReference type="EMBL" id="PRW60006.1"/>
    </source>
</evidence>
<dbReference type="AlphaFoldDB" id="A0A2P6U112"/>
<dbReference type="OrthoDB" id="509714at2759"/>
<comment type="caution">
    <text evidence="2">The sequence shown here is derived from an EMBL/GenBank/DDBJ whole genome shotgun (WGS) entry which is preliminary data.</text>
</comment>
<name>A0A2P6U112_CHLSO</name>
<keyword evidence="3" id="KW-1185">Reference proteome</keyword>
<evidence type="ECO:0000256" key="1">
    <source>
        <dbReference type="SAM" id="MobiDB-lite"/>
    </source>
</evidence>
<reference evidence="2 3" key="1">
    <citation type="journal article" date="2018" name="Plant J.">
        <title>Genome sequences of Chlorella sorokiniana UTEX 1602 and Micractinium conductrix SAG 241.80: implications to maltose excretion by a green alga.</title>
        <authorList>
            <person name="Arriola M.B."/>
            <person name="Velmurugan N."/>
            <person name="Zhang Y."/>
            <person name="Plunkett M.H."/>
            <person name="Hondzo H."/>
            <person name="Barney B.M."/>
        </authorList>
    </citation>
    <scope>NUCLEOTIDE SEQUENCE [LARGE SCALE GENOMIC DNA]</scope>
    <source>
        <strain evidence="3">UTEX 1602</strain>
    </source>
</reference>
<gene>
    <name evidence="2" type="ORF">C2E21_1645</name>
</gene>
<accession>A0A2P6U112</accession>
<protein>
    <submittedName>
        <fullName evidence="2">Uncharacterized protein</fullName>
    </submittedName>
</protein>
<dbReference type="Proteomes" id="UP000239899">
    <property type="component" value="Unassembled WGS sequence"/>
</dbReference>
<evidence type="ECO:0000313" key="3">
    <source>
        <dbReference type="Proteomes" id="UP000239899"/>
    </source>
</evidence>
<dbReference type="EMBL" id="LHPG02000003">
    <property type="protein sequence ID" value="PRW60006.1"/>
    <property type="molecule type" value="Genomic_DNA"/>
</dbReference>
<feature type="compositionally biased region" description="Low complexity" evidence="1">
    <location>
        <begin position="82"/>
        <end position="94"/>
    </location>
</feature>
<feature type="compositionally biased region" description="Low complexity" evidence="1">
    <location>
        <begin position="50"/>
        <end position="71"/>
    </location>
</feature>
<feature type="compositionally biased region" description="Acidic residues" evidence="1">
    <location>
        <begin position="384"/>
        <end position="401"/>
    </location>
</feature>
<proteinExistence type="predicted"/>
<feature type="region of interest" description="Disordered" evidence="1">
    <location>
        <begin position="384"/>
        <end position="407"/>
    </location>
</feature>